<name>A0A078MXM8_9MICC</name>
<evidence type="ECO:0000259" key="3">
    <source>
        <dbReference type="Pfam" id="PF03070"/>
    </source>
</evidence>
<dbReference type="InterPro" id="IPR016084">
    <property type="entry name" value="Haem_Oase-like_multi-hlx"/>
</dbReference>
<dbReference type="SUPFAM" id="SSF48613">
    <property type="entry name" value="Heme oxygenase-like"/>
    <property type="match status" value="1"/>
</dbReference>
<reference evidence="4" key="1">
    <citation type="submission" date="2014-07" db="EMBL/GenBank/DDBJ databases">
        <authorList>
            <person name="Urmite Genomes Urmite Genomes"/>
        </authorList>
    </citation>
    <scope>NUCLEOTIDE SEQUENCE</scope>
    <source>
        <strain evidence="4">11W110_air</strain>
    </source>
</reference>
<evidence type="ECO:0000256" key="1">
    <source>
        <dbReference type="ARBA" id="ARBA00004948"/>
    </source>
</evidence>
<dbReference type="PATRIC" id="fig|1461584.3.peg.2934"/>
<dbReference type="InterPro" id="IPR050967">
    <property type="entry name" value="Thiamine_Salvage_TenA"/>
</dbReference>
<dbReference type="Pfam" id="PF03070">
    <property type="entry name" value="TENA_THI-4"/>
    <property type="match status" value="1"/>
</dbReference>
<dbReference type="EMBL" id="LN483072">
    <property type="protein sequence ID" value="CEA09586.1"/>
    <property type="molecule type" value="Genomic_DNA"/>
</dbReference>
<dbReference type="PANTHER" id="PTHR43198">
    <property type="entry name" value="BIFUNCTIONAL TH2 PROTEIN"/>
    <property type="match status" value="1"/>
</dbReference>
<dbReference type="InterPro" id="IPR004305">
    <property type="entry name" value="Thiaminase-2/PQQC"/>
</dbReference>
<dbReference type="AlphaFoldDB" id="A0A078MXM8"/>
<feature type="compositionally biased region" description="Polar residues" evidence="2">
    <location>
        <begin position="11"/>
        <end position="26"/>
    </location>
</feature>
<feature type="domain" description="Thiaminase-2/PQQC" evidence="3">
    <location>
        <begin position="59"/>
        <end position="247"/>
    </location>
</feature>
<dbReference type="CDD" id="cd19365">
    <property type="entry name" value="TenA_C-like"/>
    <property type="match status" value="1"/>
</dbReference>
<sequence>MSPHMADQDLTAPTQPGSAAASSTSDESLDGPRPAAAGPLTEELWRRTAATRQRVYALEFLGGLADGSLPAAAFDTYLAQDALYLGGYADALARCADLADDEQARTFWAVQAQACIEEEQHLHRSRLAAAPVSPSPVTRGYLAHLGSDYAAAPRAQRYLRTVAAVLPCFWLYADVGARLLPRTDSAGPYRDWVQTYSATGFSEATARAVALLEQALAAADGAPERDAAAAAFATSMEWELAFFAQGLREDVPAPVGGIGEPTG</sequence>
<evidence type="ECO:0000256" key="2">
    <source>
        <dbReference type="SAM" id="MobiDB-lite"/>
    </source>
</evidence>
<accession>A0A078MXM8</accession>
<dbReference type="Gene3D" id="1.20.910.10">
    <property type="entry name" value="Heme oxygenase-like"/>
    <property type="match status" value="1"/>
</dbReference>
<dbReference type="PANTHER" id="PTHR43198:SF2">
    <property type="entry name" value="SI:CH1073-67J19.1-RELATED"/>
    <property type="match status" value="1"/>
</dbReference>
<organism evidence="4">
    <name type="scientific">Arthrobacter saudimassiliensis</name>
    <dbReference type="NCBI Taxonomy" id="1461584"/>
    <lineage>
        <taxon>Bacteria</taxon>
        <taxon>Bacillati</taxon>
        <taxon>Actinomycetota</taxon>
        <taxon>Actinomycetes</taxon>
        <taxon>Micrococcales</taxon>
        <taxon>Micrococcaceae</taxon>
        <taxon>Arthrobacter</taxon>
    </lineage>
</organism>
<gene>
    <name evidence="4" type="primary">tenA</name>
    <name evidence="4" type="ORF">BN1051_02957</name>
</gene>
<evidence type="ECO:0000313" key="4">
    <source>
        <dbReference type="EMBL" id="CEA09586.1"/>
    </source>
</evidence>
<feature type="region of interest" description="Disordered" evidence="2">
    <location>
        <begin position="1"/>
        <end position="42"/>
    </location>
</feature>
<dbReference type="GO" id="GO:0005829">
    <property type="term" value="C:cytosol"/>
    <property type="evidence" value="ECO:0007669"/>
    <property type="project" value="TreeGrafter"/>
</dbReference>
<comment type="pathway">
    <text evidence="1">Cofactor biosynthesis; thiamine diphosphate biosynthesis.</text>
</comment>
<proteinExistence type="predicted"/>
<protein>
    <submittedName>
        <fullName evidence="4">Thiaminase-2</fullName>
    </submittedName>
</protein>